<evidence type="ECO:0000256" key="4">
    <source>
        <dbReference type="ARBA" id="ARBA00022490"/>
    </source>
</evidence>
<dbReference type="Pfam" id="PF22544">
    <property type="entry name" value="HYDIN_VesB_CFA65-like_Ig"/>
    <property type="match status" value="1"/>
</dbReference>
<dbReference type="PROSITE" id="PS00137">
    <property type="entry name" value="SUBTILASE_HIS"/>
    <property type="match status" value="1"/>
</dbReference>
<evidence type="ECO:0000256" key="6">
    <source>
        <dbReference type="ARBA" id="ARBA00022801"/>
    </source>
</evidence>
<keyword evidence="5 10" id="KW-0645">Protease</keyword>
<evidence type="ECO:0000256" key="9">
    <source>
        <dbReference type="ARBA" id="ARBA00023273"/>
    </source>
</evidence>
<dbReference type="InterPro" id="IPR000209">
    <property type="entry name" value="Peptidase_S8/S53_dom"/>
</dbReference>
<dbReference type="InterPro" id="IPR023827">
    <property type="entry name" value="Peptidase_S8_Asp-AS"/>
</dbReference>
<dbReference type="InterPro" id="IPR051048">
    <property type="entry name" value="Peptidase_S8/S53_subtilisin"/>
</dbReference>
<comment type="similarity">
    <text evidence="3 10 11">Belongs to the peptidase S8 family.</text>
</comment>
<dbReference type="InterPro" id="IPR053879">
    <property type="entry name" value="HYDIN_VesB_CFA65-like_Ig"/>
</dbReference>
<dbReference type="InterPro" id="IPR036852">
    <property type="entry name" value="Peptidase_S8/S53_dom_sf"/>
</dbReference>
<keyword evidence="4" id="KW-0963">Cytoplasm</keyword>
<dbReference type="InterPro" id="IPR034204">
    <property type="entry name" value="PfSUB1-like_cat_dom"/>
</dbReference>
<evidence type="ECO:0000256" key="5">
    <source>
        <dbReference type="ARBA" id="ARBA00022670"/>
    </source>
</evidence>
<dbReference type="SUPFAM" id="SSF52743">
    <property type="entry name" value="Subtilisin-like"/>
    <property type="match status" value="1"/>
</dbReference>
<evidence type="ECO:0000256" key="13">
    <source>
        <dbReference type="SAM" id="SignalP"/>
    </source>
</evidence>
<dbReference type="Proteomes" id="UP000696931">
    <property type="component" value="Unassembled WGS sequence"/>
</dbReference>
<feature type="chain" id="PRO_5038048073" evidence="13">
    <location>
        <begin position="26"/>
        <end position="1596"/>
    </location>
</feature>
<dbReference type="PROSITE" id="PS50853">
    <property type="entry name" value="FN3"/>
    <property type="match status" value="1"/>
</dbReference>
<evidence type="ECO:0000256" key="10">
    <source>
        <dbReference type="PROSITE-ProRule" id="PRU01240"/>
    </source>
</evidence>
<dbReference type="SUPFAM" id="SSF49265">
    <property type="entry name" value="Fibronectin type III"/>
    <property type="match status" value="1"/>
</dbReference>
<dbReference type="InterPro" id="IPR054399">
    <property type="entry name" value="Fervidolysin-like_N_prodom"/>
</dbReference>
<dbReference type="GO" id="GO:0005737">
    <property type="term" value="C:cytoplasm"/>
    <property type="evidence" value="ECO:0007669"/>
    <property type="project" value="UniProtKB-SubCell"/>
</dbReference>
<evidence type="ECO:0000256" key="3">
    <source>
        <dbReference type="ARBA" id="ARBA00011073"/>
    </source>
</evidence>
<dbReference type="InterPro" id="IPR003961">
    <property type="entry name" value="FN3_dom"/>
</dbReference>
<name>A0A933WAR4_UNCEI</name>
<dbReference type="PRINTS" id="PR00723">
    <property type="entry name" value="SUBTILISIN"/>
</dbReference>
<dbReference type="PANTHER" id="PTHR43399:SF4">
    <property type="entry name" value="CELL WALL-ASSOCIATED PROTEASE"/>
    <property type="match status" value="1"/>
</dbReference>
<dbReference type="PROSITE" id="PS51892">
    <property type="entry name" value="SUBTILASE"/>
    <property type="match status" value="1"/>
</dbReference>
<dbReference type="InterPro" id="IPR025965">
    <property type="entry name" value="FlgD/Vpr_Ig-like"/>
</dbReference>
<feature type="region of interest" description="Disordered" evidence="12">
    <location>
        <begin position="1018"/>
        <end position="1038"/>
    </location>
</feature>
<evidence type="ECO:0000256" key="7">
    <source>
        <dbReference type="ARBA" id="ARBA00022825"/>
    </source>
</evidence>
<proteinExistence type="inferred from homology"/>
<evidence type="ECO:0000256" key="8">
    <source>
        <dbReference type="ARBA" id="ARBA00023069"/>
    </source>
</evidence>
<keyword evidence="8" id="KW-0969">Cilium</keyword>
<sequence>MRRSRGLFALLSSLALPALVSAAFAAAPAYEPGEVLVRFRAEMGAARRAALREDLGATLVERFDVPGLERLRVAGRVEDAVAALRARADVAYAEPNWLWSADARPNDPSYPQLWGLRNAGQTGGTPGADIHAEAAWDAFTGDPEMLVGVIDSGVEVGHPDLLANLWTNPGEVVGNQIDDDGNGYVDDVHGYDFANRDGDPSDDNGHGTHVAGTIAATGNNRIGVVGVNWRAKIVALKFLRASGSGNTADAIAAIQYAVRMHVRVLNNSWGGGPYSQALHDAIAAAGEAGIVFVAAAGNSGLDNDVVPQYPASIDLPNVIAVAATDRDDQLAAFSNWGASSVDIAAPGVDIYSTWPGRTYQYLSGTSMAAPFVSGACALLLGRFPDMGPAQLRARLLSTADRLPWLAGRVASGARLNLFLASADPDTIPPGAVTDLAPEEPGSTSYDFTWTATGDDGPAGRATSYELRWSTSPIDSNTFAEATPSAVGAPEPSGAPEHVRVFGLPLGADVYVALRARDEFGNAGPLSNAVRVTTLPAPRAGVAPLAFEADLRTGESVEEALVLRNDSPGTLEWSVPTPALEVSASATVVWPDEEPAKGRDGAPRGPQADAAGGPDPFGYRWLDSSDPRGPAFAWVDVASPERAVALTGDDELSGEVPIGFSFPFYGRRHTSVRVSTNGYLTFGNDPVPFTNSGLPSTRGVHTMIAPCWDDLNFGASTKRAYAALVDGRFVVTWLDVPRYADPASAQTFQTVLYPSGEIRFQYLAGTGVRNNCTVGVQDTTRTIGLTVSFNQDYVRDSLAVRIMPLRQWLTVTPPSGFLAPGATATAHVRLDASALPTATYTGAVHVRTNDPLAPDVALPVTMRVEGAPDVRFGPDTLDFGHVFVGAADTLMLNVGNDGVDALHLLWRRVEAPFAIAFEPRTLLPGETAAFPVVFAPRASGVFEQTLDVGCDDPDMGLLHVVLRGSAAPPPVAVYGADSLRLVTANGIGDAVRDRTVPLRLRNEGGSPLHWRALVETSGPVSGTRAPAAEGVPHTSGAGGPDAAGYRWTDSDAPGGPAFQWQEIATTGTRLFGSADDSTRTDVALPFDFPFYGGVYRSVNVCTNGWLSFLDRRSSFRDVSLPDTAAAVPRALIAPWWDDLDLRTTTGGGRAYAHYDGSRFILEWRDAVHYAVGGPYTFQVLLSPSGAIDFQYLSVASPADRATIGIQDETGTRGLTLAHDAPYAHSGLRVRIQRLPEWLSVVPDSGVIAPGAEDTLQVGMSARGYADGEYGGALEFVSDDIAAPSRLVGARMVVSRTNVALAASPGTVGSLAHASQVRVHGPAGAGLTELAPGHTTLGGVRPSGAPVVDEPGRVTLEFDALDYVLGRLPEGEHRLPFVALAGDRTWLSDSVLVRVSRPELEVAGMPGWDDGLPRLEALSGKPLALAFQPPALADRYEVALSLDGGRAWITLASTPAPAWVLTPLVVSDGSLVEVSAWSADSLTGVWLSAPFRVNPPPSTGVEPAVPGEFALRLLGARPGQLPVRLQFDVPAGADGALEVFDLRGARVRTLARGALVAGRHAFDWDGRGNSGEAAASGVYFVRARLGGAAIVRRVVLTR</sequence>
<reference evidence="15" key="1">
    <citation type="submission" date="2020-07" db="EMBL/GenBank/DDBJ databases">
        <title>Huge and variable diversity of episymbiotic CPR bacteria and DPANN archaea in groundwater ecosystems.</title>
        <authorList>
            <person name="He C.Y."/>
            <person name="Keren R."/>
            <person name="Whittaker M."/>
            <person name="Farag I.F."/>
            <person name="Doudna J."/>
            <person name="Cate J.H.D."/>
            <person name="Banfield J.F."/>
        </authorList>
    </citation>
    <scope>NUCLEOTIDE SEQUENCE</scope>
    <source>
        <strain evidence="15">NC_groundwater_1813_Pr3_B-0.1um_71_17</strain>
    </source>
</reference>
<keyword evidence="13" id="KW-0732">Signal</keyword>
<dbReference type="InterPro" id="IPR022398">
    <property type="entry name" value="Peptidase_S8_His-AS"/>
</dbReference>
<accession>A0A933WAR4</accession>
<keyword evidence="9" id="KW-0966">Cell projection</keyword>
<evidence type="ECO:0000313" key="15">
    <source>
        <dbReference type="EMBL" id="MBI5169544.1"/>
    </source>
</evidence>
<dbReference type="Pfam" id="PF00082">
    <property type="entry name" value="Peptidase_S8"/>
    <property type="match status" value="1"/>
</dbReference>
<evidence type="ECO:0000256" key="12">
    <source>
        <dbReference type="SAM" id="MobiDB-lite"/>
    </source>
</evidence>
<dbReference type="PROSITE" id="PS00138">
    <property type="entry name" value="SUBTILASE_SER"/>
    <property type="match status" value="1"/>
</dbReference>
<dbReference type="InterPro" id="IPR015500">
    <property type="entry name" value="Peptidase_S8_subtilisin-rel"/>
</dbReference>
<dbReference type="EMBL" id="JACRIW010000058">
    <property type="protein sequence ID" value="MBI5169544.1"/>
    <property type="molecule type" value="Genomic_DNA"/>
</dbReference>
<evidence type="ECO:0000313" key="16">
    <source>
        <dbReference type="Proteomes" id="UP000696931"/>
    </source>
</evidence>
<evidence type="ECO:0000259" key="14">
    <source>
        <dbReference type="PROSITE" id="PS50853"/>
    </source>
</evidence>
<evidence type="ECO:0000256" key="11">
    <source>
        <dbReference type="RuleBase" id="RU003355"/>
    </source>
</evidence>
<keyword evidence="6 10" id="KW-0378">Hydrolase</keyword>
<feature type="signal peptide" evidence="13">
    <location>
        <begin position="1"/>
        <end position="25"/>
    </location>
</feature>
<feature type="domain" description="Fibronectin type-III" evidence="14">
    <location>
        <begin position="428"/>
        <end position="536"/>
    </location>
</feature>
<dbReference type="Pfam" id="PF22148">
    <property type="entry name" value="Fervidolysin_NPro-like"/>
    <property type="match status" value="1"/>
</dbReference>
<feature type="active site" description="Charge relay system" evidence="10">
    <location>
        <position position="366"/>
    </location>
</feature>
<dbReference type="Gene3D" id="2.60.40.4070">
    <property type="match status" value="1"/>
</dbReference>
<evidence type="ECO:0000256" key="2">
    <source>
        <dbReference type="ARBA" id="ARBA00004496"/>
    </source>
</evidence>
<dbReference type="InterPro" id="IPR023828">
    <property type="entry name" value="Peptidase_S8_Ser-AS"/>
</dbReference>
<gene>
    <name evidence="15" type="ORF">HZA61_08660</name>
</gene>
<dbReference type="CDD" id="cd00063">
    <property type="entry name" value="FN3"/>
    <property type="match status" value="1"/>
</dbReference>
<comment type="subcellular location">
    <subcellularLocation>
        <location evidence="1">Cell projection</location>
        <location evidence="1">Cilium</location>
    </subcellularLocation>
    <subcellularLocation>
        <location evidence="2">Cytoplasm</location>
    </subcellularLocation>
</comment>
<dbReference type="PANTHER" id="PTHR43399">
    <property type="entry name" value="SUBTILISIN-RELATED"/>
    <property type="match status" value="1"/>
</dbReference>
<dbReference type="CDD" id="cd07473">
    <property type="entry name" value="Peptidases_S8_Subtilisin_like"/>
    <property type="match status" value="1"/>
</dbReference>
<comment type="caution">
    <text evidence="15">The sequence shown here is derived from an EMBL/GenBank/DDBJ whole genome shotgun (WGS) entry which is preliminary data.</text>
</comment>
<feature type="active site" description="Charge relay system" evidence="10">
    <location>
        <position position="151"/>
    </location>
</feature>
<evidence type="ECO:0000256" key="1">
    <source>
        <dbReference type="ARBA" id="ARBA00004138"/>
    </source>
</evidence>
<feature type="region of interest" description="Disordered" evidence="12">
    <location>
        <begin position="590"/>
        <end position="619"/>
    </location>
</feature>
<dbReference type="PROSITE" id="PS00136">
    <property type="entry name" value="SUBTILASE_ASP"/>
    <property type="match status" value="1"/>
</dbReference>
<dbReference type="InterPro" id="IPR036116">
    <property type="entry name" value="FN3_sf"/>
</dbReference>
<dbReference type="GO" id="GO:0006508">
    <property type="term" value="P:proteolysis"/>
    <property type="evidence" value="ECO:0007669"/>
    <property type="project" value="UniProtKB-KW"/>
</dbReference>
<dbReference type="Gene3D" id="2.60.40.10">
    <property type="entry name" value="Immunoglobulins"/>
    <property type="match status" value="3"/>
</dbReference>
<dbReference type="GO" id="GO:0004252">
    <property type="term" value="F:serine-type endopeptidase activity"/>
    <property type="evidence" value="ECO:0007669"/>
    <property type="project" value="UniProtKB-UniRule"/>
</dbReference>
<protein>
    <submittedName>
        <fullName evidence="15">S8 family serine peptidase</fullName>
    </submittedName>
</protein>
<organism evidence="15 16">
    <name type="scientific">Eiseniibacteriota bacterium</name>
    <dbReference type="NCBI Taxonomy" id="2212470"/>
    <lineage>
        <taxon>Bacteria</taxon>
        <taxon>Candidatus Eiseniibacteriota</taxon>
    </lineage>
</organism>
<dbReference type="InterPro" id="IPR013783">
    <property type="entry name" value="Ig-like_fold"/>
</dbReference>
<feature type="active site" description="Charge relay system" evidence="10">
    <location>
        <position position="206"/>
    </location>
</feature>
<dbReference type="Pfam" id="PF13860">
    <property type="entry name" value="FlgD_ig"/>
    <property type="match status" value="1"/>
</dbReference>
<dbReference type="Gene3D" id="3.40.50.200">
    <property type="entry name" value="Peptidase S8/S53 domain"/>
    <property type="match status" value="1"/>
</dbReference>
<keyword evidence="7 10" id="KW-0720">Serine protease</keyword>